<protein>
    <recommendedName>
        <fullName evidence="4">ABC transporter domain-containing protein</fullName>
    </recommendedName>
</protein>
<dbReference type="InterPro" id="IPR051120">
    <property type="entry name" value="ABC_AA/LPS_Transport"/>
</dbReference>
<dbReference type="SUPFAM" id="SSF52540">
    <property type="entry name" value="P-loop containing nucleoside triphosphate hydrolases"/>
    <property type="match status" value="1"/>
</dbReference>
<dbReference type="Proteomes" id="UP000028824">
    <property type="component" value="Unassembled WGS sequence"/>
</dbReference>
<evidence type="ECO:0000256" key="2">
    <source>
        <dbReference type="ARBA" id="ARBA00022741"/>
    </source>
</evidence>
<dbReference type="InterPro" id="IPR003439">
    <property type="entry name" value="ABC_transporter-like_ATP-bd"/>
</dbReference>
<dbReference type="GO" id="GO:0005524">
    <property type="term" value="F:ATP binding"/>
    <property type="evidence" value="ECO:0007669"/>
    <property type="project" value="UniProtKB-KW"/>
</dbReference>
<dbReference type="Gene3D" id="3.40.50.300">
    <property type="entry name" value="P-loop containing nucleotide triphosphate hydrolases"/>
    <property type="match status" value="1"/>
</dbReference>
<gene>
    <name evidence="5" type="ORF">CG50_09490</name>
</gene>
<dbReference type="STRING" id="1105367.CG50_09490"/>
<proteinExistence type="predicted"/>
<dbReference type="PANTHER" id="PTHR45772:SF1">
    <property type="entry name" value="ABC TRANSPORTER ATP-BINDING PROTEIN"/>
    <property type="match status" value="1"/>
</dbReference>
<dbReference type="SMART" id="SM00382">
    <property type="entry name" value="AAA"/>
    <property type="match status" value="1"/>
</dbReference>
<comment type="caution">
    <text evidence="5">The sequence shown here is derived from an EMBL/GenBank/DDBJ whole genome shotgun (WGS) entry which is preliminary data.</text>
</comment>
<organism evidence="5 6">
    <name type="scientific">Paenirhodobacter enshiensis</name>
    <dbReference type="NCBI Taxonomy" id="1105367"/>
    <lineage>
        <taxon>Bacteria</taxon>
        <taxon>Pseudomonadati</taxon>
        <taxon>Pseudomonadota</taxon>
        <taxon>Alphaproteobacteria</taxon>
        <taxon>Rhodobacterales</taxon>
        <taxon>Rhodobacter group</taxon>
        <taxon>Paenirhodobacter</taxon>
    </lineage>
</organism>
<dbReference type="InterPro" id="IPR027417">
    <property type="entry name" value="P-loop_NTPase"/>
</dbReference>
<dbReference type="InterPro" id="IPR032823">
    <property type="entry name" value="BCA_ABC_TP_C"/>
</dbReference>
<keyword evidence="1" id="KW-0813">Transport</keyword>
<dbReference type="Pfam" id="PF12399">
    <property type="entry name" value="BCA_ABC_TP_C"/>
    <property type="match status" value="1"/>
</dbReference>
<reference evidence="5 6" key="1">
    <citation type="submission" date="2014-03" db="EMBL/GenBank/DDBJ databases">
        <title>Genome of Paenirhodobacter enshiensis DW2-9.</title>
        <authorList>
            <person name="Wang D."/>
            <person name="Wang G."/>
        </authorList>
    </citation>
    <scope>NUCLEOTIDE SEQUENCE [LARGE SCALE GENOMIC DNA]</scope>
    <source>
        <strain evidence="5 6">DW2-9</strain>
    </source>
</reference>
<evidence type="ECO:0000256" key="1">
    <source>
        <dbReference type="ARBA" id="ARBA00022448"/>
    </source>
</evidence>
<evidence type="ECO:0000259" key="4">
    <source>
        <dbReference type="PROSITE" id="PS50893"/>
    </source>
</evidence>
<dbReference type="GO" id="GO:0016887">
    <property type="term" value="F:ATP hydrolysis activity"/>
    <property type="evidence" value="ECO:0007669"/>
    <property type="project" value="InterPro"/>
</dbReference>
<evidence type="ECO:0000256" key="3">
    <source>
        <dbReference type="ARBA" id="ARBA00022840"/>
    </source>
</evidence>
<dbReference type="FunFam" id="3.40.50.300:FF:000421">
    <property type="entry name" value="Branched-chain amino acid ABC transporter ATP-binding protein"/>
    <property type="match status" value="1"/>
</dbReference>
<dbReference type="GO" id="GO:0005886">
    <property type="term" value="C:plasma membrane"/>
    <property type="evidence" value="ECO:0007669"/>
    <property type="project" value="TreeGrafter"/>
</dbReference>
<keyword evidence="3" id="KW-0067">ATP-binding</keyword>
<accession>A0A086XRJ4</accession>
<dbReference type="CDD" id="cd03219">
    <property type="entry name" value="ABC_Mj1267_LivG_branched"/>
    <property type="match status" value="1"/>
</dbReference>
<dbReference type="PROSITE" id="PS50893">
    <property type="entry name" value="ABC_TRANSPORTER_2"/>
    <property type="match status" value="1"/>
</dbReference>
<dbReference type="eggNOG" id="COG0411">
    <property type="taxonomic scope" value="Bacteria"/>
</dbReference>
<dbReference type="PANTHER" id="PTHR45772">
    <property type="entry name" value="CONSERVED COMPONENT OF ABC TRANSPORTER FOR NATURAL AMINO ACIDS-RELATED"/>
    <property type="match status" value="1"/>
</dbReference>
<dbReference type="AlphaFoldDB" id="A0A086XRJ4"/>
<evidence type="ECO:0000313" key="6">
    <source>
        <dbReference type="Proteomes" id="UP000028824"/>
    </source>
</evidence>
<keyword evidence="2" id="KW-0547">Nucleotide-binding</keyword>
<name>A0A086XRJ4_9RHOB</name>
<keyword evidence="6" id="KW-1185">Reference proteome</keyword>
<dbReference type="InterPro" id="IPR003593">
    <property type="entry name" value="AAA+_ATPase"/>
</dbReference>
<evidence type="ECO:0000313" key="5">
    <source>
        <dbReference type="EMBL" id="KFI24644.1"/>
    </source>
</evidence>
<sequence>MFSAEAPLPLELKDISLRFGGIHALKSVSFDVRPGEIRAIIGPNGAGKSSLMNVISGLYSASSGEIRIGGRLLHRLRPHRLAGLGVARTFQNLALFPALSVAQNIASGLAFRRKVSLGAQILGLPQARRENARVTARVNEVAALLGLTGLLDRRVSTLPYGVQKQVDLARALAAWPHLLLLDEPMAGLTVTEKAAMARHIQALRDDLGIAVILIEHDIGVVMGLSDRIVVLDYGMKIADGTPDAVRRDPDVIRAYLGTDAEAA</sequence>
<feature type="domain" description="ABC transporter" evidence="4">
    <location>
        <begin position="10"/>
        <end position="258"/>
    </location>
</feature>
<dbReference type="Pfam" id="PF00005">
    <property type="entry name" value="ABC_tran"/>
    <property type="match status" value="1"/>
</dbReference>
<dbReference type="EMBL" id="JFZB01000039">
    <property type="protein sequence ID" value="KFI24644.1"/>
    <property type="molecule type" value="Genomic_DNA"/>
</dbReference>